<dbReference type="EMBL" id="BTSX01000003">
    <property type="protein sequence ID" value="GMS90781.1"/>
    <property type="molecule type" value="Genomic_DNA"/>
</dbReference>
<keyword evidence="5" id="KW-0030">Aminoacyl-tRNA synthetase</keyword>
<keyword evidence="2" id="KW-0547">Nucleotide-binding</keyword>
<evidence type="ECO:0000256" key="3">
    <source>
        <dbReference type="ARBA" id="ARBA00022840"/>
    </source>
</evidence>
<dbReference type="Gene3D" id="3.30.930.10">
    <property type="entry name" value="Bira Bifunctional Protein, Domain 2"/>
    <property type="match status" value="1"/>
</dbReference>
<evidence type="ECO:0000259" key="6">
    <source>
        <dbReference type="Pfam" id="PF00152"/>
    </source>
</evidence>
<organism evidence="7 8">
    <name type="scientific">Pristionchus entomophagus</name>
    <dbReference type="NCBI Taxonomy" id="358040"/>
    <lineage>
        <taxon>Eukaryota</taxon>
        <taxon>Metazoa</taxon>
        <taxon>Ecdysozoa</taxon>
        <taxon>Nematoda</taxon>
        <taxon>Chromadorea</taxon>
        <taxon>Rhabditida</taxon>
        <taxon>Rhabditina</taxon>
        <taxon>Diplogasteromorpha</taxon>
        <taxon>Diplogasteroidea</taxon>
        <taxon>Neodiplogasteridae</taxon>
        <taxon>Pristionchus</taxon>
    </lineage>
</organism>
<dbReference type="GO" id="GO:0006421">
    <property type="term" value="P:asparaginyl-tRNA aminoacylation"/>
    <property type="evidence" value="ECO:0007669"/>
    <property type="project" value="TreeGrafter"/>
</dbReference>
<keyword evidence="1" id="KW-0436">Ligase</keyword>
<name>A0AAV5T5I0_9BILA</name>
<dbReference type="InterPro" id="IPR045864">
    <property type="entry name" value="aa-tRNA-synth_II/BPL/LPL"/>
</dbReference>
<comment type="caution">
    <text evidence="7">The sequence shown here is derived from an EMBL/GenBank/DDBJ whole genome shotgun (WGS) entry which is preliminary data.</text>
</comment>
<keyword evidence="8" id="KW-1185">Reference proteome</keyword>
<dbReference type="GO" id="GO:0004816">
    <property type="term" value="F:asparagine-tRNA ligase activity"/>
    <property type="evidence" value="ECO:0007669"/>
    <property type="project" value="TreeGrafter"/>
</dbReference>
<dbReference type="AlphaFoldDB" id="A0AAV5T5I0"/>
<evidence type="ECO:0000256" key="5">
    <source>
        <dbReference type="ARBA" id="ARBA00023146"/>
    </source>
</evidence>
<keyword evidence="4" id="KW-0648">Protein biosynthesis</keyword>
<reference evidence="7" key="1">
    <citation type="submission" date="2023-10" db="EMBL/GenBank/DDBJ databases">
        <title>Genome assembly of Pristionchus species.</title>
        <authorList>
            <person name="Yoshida K."/>
            <person name="Sommer R.J."/>
        </authorList>
    </citation>
    <scope>NUCLEOTIDE SEQUENCE</scope>
    <source>
        <strain evidence="7">RS0144</strain>
    </source>
</reference>
<keyword evidence="3" id="KW-0067">ATP-binding</keyword>
<feature type="non-terminal residue" evidence="7">
    <location>
        <position position="107"/>
    </location>
</feature>
<evidence type="ECO:0000256" key="2">
    <source>
        <dbReference type="ARBA" id="ARBA00022741"/>
    </source>
</evidence>
<dbReference type="PANTHER" id="PTHR22594">
    <property type="entry name" value="ASPARTYL/LYSYL-TRNA SYNTHETASE"/>
    <property type="match status" value="1"/>
</dbReference>
<dbReference type="SUPFAM" id="SSF55681">
    <property type="entry name" value="Class II aaRS and biotin synthetases"/>
    <property type="match status" value="1"/>
</dbReference>
<accession>A0AAV5T5I0</accession>
<dbReference type="PANTHER" id="PTHR22594:SF34">
    <property type="entry name" value="ASPARAGINE--TRNA LIGASE, MITOCHONDRIAL-RELATED"/>
    <property type="match status" value="1"/>
</dbReference>
<dbReference type="InterPro" id="IPR004364">
    <property type="entry name" value="Aa-tRNA-synt_II"/>
</dbReference>
<dbReference type="GO" id="GO:0005524">
    <property type="term" value="F:ATP binding"/>
    <property type="evidence" value="ECO:0007669"/>
    <property type="project" value="UniProtKB-KW"/>
</dbReference>
<evidence type="ECO:0000256" key="1">
    <source>
        <dbReference type="ARBA" id="ARBA00022598"/>
    </source>
</evidence>
<proteinExistence type="predicted"/>
<feature type="domain" description="Aminoacyl-tRNA synthetase class II (D/K/N)" evidence="6">
    <location>
        <begin position="6"/>
        <end position="107"/>
    </location>
</feature>
<evidence type="ECO:0000256" key="4">
    <source>
        <dbReference type="ARBA" id="ARBA00022917"/>
    </source>
</evidence>
<gene>
    <name evidence="7" type="ORF">PENTCL1PPCAC_12957</name>
</gene>
<evidence type="ECO:0000313" key="7">
    <source>
        <dbReference type="EMBL" id="GMS90781.1"/>
    </source>
</evidence>
<feature type="non-terminal residue" evidence="7">
    <location>
        <position position="1"/>
    </location>
</feature>
<evidence type="ECO:0000313" key="8">
    <source>
        <dbReference type="Proteomes" id="UP001432027"/>
    </source>
</evidence>
<protein>
    <recommendedName>
        <fullName evidence="6">Aminoacyl-tRNA synthetase class II (D/K/N) domain-containing protein</fullName>
    </recommendedName>
</protein>
<dbReference type="Proteomes" id="UP001432027">
    <property type="component" value="Unassembled WGS sequence"/>
</dbReference>
<sequence length="107" mass="12023">SLVDHFQGPLFVTHYTVDQKPFYMKRNGEGEAECFGLLCPFVGKLGGGSLRVSTSAELLSQSPDNKSHKTLMVRCSLRVREQVKSGEFGIGFERLLQMMLDIRNIKD</sequence>
<dbReference type="Pfam" id="PF00152">
    <property type="entry name" value="tRNA-synt_2"/>
    <property type="match status" value="1"/>
</dbReference>
<dbReference type="GO" id="GO:0005739">
    <property type="term" value="C:mitochondrion"/>
    <property type="evidence" value="ECO:0007669"/>
    <property type="project" value="TreeGrafter"/>
</dbReference>